<proteinExistence type="predicted"/>
<dbReference type="Gene3D" id="1.25.40.10">
    <property type="entry name" value="Tetratricopeptide repeat domain"/>
    <property type="match status" value="1"/>
</dbReference>
<dbReference type="PANTHER" id="PTHR46401">
    <property type="entry name" value="GLYCOSYLTRANSFERASE WBBK-RELATED"/>
    <property type="match status" value="1"/>
</dbReference>
<name>A0A379MY40_9PROT</name>
<dbReference type="Proteomes" id="UP000254919">
    <property type="component" value="Unassembled WGS sequence"/>
</dbReference>
<reference evidence="4 5" key="1">
    <citation type="submission" date="2018-06" db="EMBL/GenBank/DDBJ databases">
        <authorList>
            <consortium name="Pathogen Informatics"/>
            <person name="Doyle S."/>
        </authorList>
    </citation>
    <scope>NUCLEOTIDE SEQUENCE [LARGE SCALE GENOMIC DNA]</scope>
    <source>
        <strain evidence="4 5">NCTC13291</strain>
    </source>
</reference>
<evidence type="ECO:0000313" key="5">
    <source>
        <dbReference type="Proteomes" id="UP000254919"/>
    </source>
</evidence>
<evidence type="ECO:0000256" key="1">
    <source>
        <dbReference type="ARBA" id="ARBA00022679"/>
    </source>
</evidence>
<feature type="domain" description="Glycosyl transferase family 1" evidence="3">
    <location>
        <begin position="360"/>
        <end position="514"/>
    </location>
</feature>
<protein>
    <submittedName>
        <fullName evidence="4">Glycosyltransferase, MSMEG_0565 family</fullName>
    </submittedName>
</protein>
<dbReference type="EMBL" id="UGVN01000001">
    <property type="protein sequence ID" value="SUE39626.1"/>
    <property type="molecule type" value="Genomic_DNA"/>
</dbReference>
<feature type="region of interest" description="Disordered" evidence="2">
    <location>
        <begin position="102"/>
        <end position="128"/>
    </location>
</feature>
<organism evidence="4 5">
    <name type="scientific">Roseomonas mucosa</name>
    <dbReference type="NCBI Taxonomy" id="207340"/>
    <lineage>
        <taxon>Bacteria</taxon>
        <taxon>Pseudomonadati</taxon>
        <taxon>Pseudomonadota</taxon>
        <taxon>Alphaproteobacteria</taxon>
        <taxon>Acetobacterales</taxon>
        <taxon>Roseomonadaceae</taxon>
        <taxon>Roseomonas</taxon>
    </lineage>
</organism>
<dbReference type="Gene3D" id="3.40.50.2000">
    <property type="entry name" value="Glycogen Phosphorylase B"/>
    <property type="match status" value="1"/>
</dbReference>
<evidence type="ECO:0000313" key="4">
    <source>
        <dbReference type="EMBL" id="SUE39626.1"/>
    </source>
</evidence>
<dbReference type="GeneID" id="99632463"/>
<evidence type="ECO:0000256" key="2">
    <source>
        <dbReference type="SAM" id="MobiDB-lite"/>
    </source>
</evidence>
<dbReference type="Pfam" id="PF00534">
    <property type="entry name" value="Glycos_transf_1"/>
    <property type="match status" value="1"/>
</dbReference>
<dbReference type="InterPro" id="IPR001296">
    <property type="entry name" value="Glyco_trans_1"/>
</dbReference>
<dbReference type="SUPFAM" id="SSF48452">
    <property type="entry name" value="TPR-like"/>
    <property type="match status" value="1"/>
</dbReference>
<gene>
    <name evidence="4" type="ORF">NCTC13291_01413</name>
</gene>
<dbReference type="SUPFAM" id="SSF53756">
    <property type="entry name" value="UDP-Glycosyltransferase/glycogen phosphorylase"/>
    <property type="match status" value="1"/>
</dbReference>
<dbReference type="InterPro" id="IPR011990">
    <property type="entry name" value="TPR-like_helical_dom_sf"/>
</dbReference>
<sequence>MSGDRTSGAALLAEADARRDAGDWLAAAEAYAGVIRQRPDAWPLMLQRGLCLLAAHLPEEALDSFREAESLSPRDPEIQRQIAATLRHLGRPVALQPAVEDGFPAAGPEEAWHGPSGAPFSAPRPEDQDAAAGMDVAFDVTDLLDYFRGKRTPTGIQRVQCGIVGATLRGGNPPGTRIAYVSYDLREACWRAVPAAALRGVIEASHTGAETDDPAWIMALERVDEALAQAPRHLFPLGGLLVNLGNSWGLPDYFRGLRAAQRDRRIRYIPFLHDCVPLVVPEHCQEQMVRDYARWFAAVGVHAHGFLCNSECTRRDGRTQLDRLLPELDLPMEVVRLDADPMSDGTEPDPLALEGLRGFRPGQPYALFVGTIESRKDHLLVFRAWLSLIRRLGAGRVPRLVCVGQPGWHAQGALELLANSAELRRHVVLLHGVSDAALAALYAGCRFTVYNSFYEGWGLPVTESLAHGKVPVIPEHSALPEAGGPAAVYFAPQHEPDLAAKLERLIADPSFLAEREAAVRQHAGLRRWEALRDEVLGHLQAMAARTTPALEERLALQPGQPYRMVLGDEMRPDAAMAVRQVLRDGPNWHMPEVWGVWTKGGAATLRLPVPPGPAAPWRLYMELVAPPGGGEVRLRAEAEGNELAAGSLYLEAGAQGGCALRLEVPEGCRLLRADIESTPVHPEGDERVLGAALVRVMLCREDDLAGRLGWIEGQRLRELAA</sequence>
<keyword evidence="1 4" id="KW-0808">Transferase</keyword>
<dbReference type="RefSeq" id="WP_019461130.1">
    <property type="nucleotide sequence ID" value="NZ_AP031462.1"/>
</dbReference>
<evidence type="ECO:0000259" key="3">
    <source>
        <dbReference type="Pfam" id="PF00534"/>
    </source>
</evidence>
<dbReference type="CDD" id="cd03809">
    <property type="entry name" value="GT4_MtfB-like"/>
    <property type="match status" value="1"/>
</dbReference>
<dbReference type="GO" id="GO:0016757">
    <property type="term" value="F:glycosyltransferase activity"/>
    <property type="evidence" value="ECO:0007669"/>
    <property type="project" value="InterPro"/>
</dbReference>
<dbReference type="AlphaFoldDB" id="A0A379MY40"/>
<accession>A0A379MY40</accession>
<dbReference type="PANTHER" id="PTHR46401:SF2">
    <property type="entry name" value="GLYCOSYLTRANSFERASE WBBK-RELATED"/>
    <property type="match status" value="1"/>
</dbReference>